<evidence type="ECO:0000256" key="2">
    <source>
        <dbReference type="SAM" id="SignalP"/>
    </source>
</evidence>
<name>A0A4P7NVQ5_PYROR</name>
<keyword evidence="2" id="KW-0732">Signal</keyword>
<protein>
    <submittedName>
        <fullName evidence="3">Uncharacterized protein</fullName>
    </submittedName>
</protein>
<dbReference type="Proteomes" id="UP000294847">
    <property type="component" value="Chromosome 7"/>
</dbReference>
<accession>A0A4P7NVQ5</accession>
<feature type="signal peptide" evidence="2">
    <location>
        <begin position="1"/>
        <end position="17"/>
    </location>
</feature>
<feature type="chain" id="PRO_5020590529" evidence="2">
    <location>
        <begin position="18"/>
        <end position="81"/>
    </location>
</feature>
<proteinExistence type="predicted"/>
<feature type="region of interest" description="Disordered" evidence="1">
    <location>
        <begin position="34"/>
        <end position="81"/>
    </location>
</feature>
<evidence type="ECO:0000313" key="3">
    <source>
        <dbReference type="EMBL" id="QBZ66552.1"/>
    </source>
</evidence>
<evidence type="ECO:0000313" key="4">
    <source>
        <dbReference type="Proteomes" id="UP000294847"/>
    </source>
</evidence>
<gene>
    <name evidence="3" type="ORF">PoMZ_13534</name>
</gene>
<reference evidence="3 4" key="1">
    <citation type="journal article" date="2019" name="Mol. Biol. Evol.">
        <title>Blast fungal genomes show frequent chromosomal changes, gene gains and losses, and effector gene turnover.</title>
        <authorList>
            <person name="Gomez Luciano L.B."/>
            <person name="Jason Tsai I."/>
            <person name="Chuma I."/>
            <person name="Tosa Y."/>
            <person name="Chen Y.H."/>
            <person name="Li J.Y."/>
            <person name="Li M.Y."/>
            <person name="Jade Lu M.Y."/>
            <person name="Nakayashiki H."/>
            <person name="Li W.H."/>
        </authorList>
    </citation>
    <scope>NUCLEOTIDE SEQUENCE [LARGE SCALE GENOMIC DNA]</scope>
    <source>
        <strain evidence="3">MZ5-1-6</strain>
    </source>
</reference>
<dbReference type="AlphaFoldDB" id="A0A4P7NVQ5"/>
<sequence length="81" mass="8954">MRSAIIFLSVFATGALALPANLCAGPGDTTVLCTREDSTSTDRTLERREPIREKSRFRLSETLLEVPRSSQPGTQRKDMEA</sequence>
<feature type="compositionally biased region" description="Basic and acidic residues" evidence="1">
    <location>
        <begin position="34"/>
        <end position="59"/>
    </location>
</feature>
<organism evidence="3 4">
    <name type="scientific">Pyricularia oryzae</name>
    <name type="common">Rice blast fungus</name>
    <name type="synonym">Magnaporthe oryzae</name>
    <dbReference type="NCBI Taxonomy" id="318829"/>
    <lineage>
        <taxon>Eukaryota</taxon>
        <taxon>Fungi</taxon>
        <taxon>Dikarya</taxon>
        <taxon>Ascomycota</taxon>
        <taxon>Pezizomycotina</taxon>
        <taxon>Sordariomycetes</taxon>
        <taxon>Sordariomycetidae</taxon>
        <taxon>Magnaporthales</taxon>
        <taxon>Pyriculariaceae</taxon>
        <taxon>Pyricularia</taxon>
    </lineage>
</organism>
<dbReference type="EMBL" id="CP034210">
    <property type="protein sequence ID" value="QBZ66552.1"/>
    <property type="molecule type" value="Genomic_DNA"/>
</dbReference>
<evidence type="ECO:0000256" key="1">
    <source>
        <dbReference type="SAM" id="MobiDB-lite"/>
    </source>
</evidence>